<proteinExistence type="predicted"/>
<organism evidence="1 2">
    <name type="scientific">Streptomyces halobius</name>
    <dbReference type="NCBI Taxonomy" id="2879846"/>
    <lineage>
        <taxon>Bacteria</taxon>
        <taxon>Bacillati</taxon>
        <taxon>Actinomycetota</taxon>
        <taxon>Actinomycetes</taxon>
        <taxon>Kitasatosporales</taxon>
        <taxon>Streptomycetaceae</taxon>
        <taxon>Streptomyces</taxon>
    </lineage>
</organism>
<dbReference type="RefSeq" id="WP_248865663.1">
    <property type="nucleotide sequence ID" value="NZ_CP086322.1"/>
</dbReference>
<protein>
    <submittedName>
        <fullName evidence="1">Uncharacterized protein</fullName>
    </submittedName>
</protein>
<name>A0ABY4MER0_9ACTN</name>
<dbReference type="Proteomes" id="UP000830115">
    <property type="component" value="Chromosome"/>
</dbReference>
<evidence type="ECO:0000313" key="2">
    <source>
        <dbReference type="Proteomes" id="UP000830115"/>
    </source>
</evidence>
<keyword evidence="2" id="KW-1185">Reference proteome</keyword>
<accession>A0ABY4MER0</accession>
<reference evidence="1" key="1">
    <citation type="submission" date="2021-10" db="EMBL/GenBank/DDBJ databases">
        <title>Streptomyces nigrumlapis sp.nov.,an antimicrobial producing actinobacterium isolated from Black Gobi rocks.</title>
        <authorList>
            <person name="Wen Y."/>
            <person name="Zhang W."/>
            <person name="Liu X.G."/>
        </authorList>
    </citation>
    <scope>NUCLEOTIDE SEQUENCE</scope>
    <source>
        <strain evidence="1">ST13-2-2</strain>
    </source>
</reference>
<dbReference type="EMBL" id="CP086322">
    <property type="protein sequence ID" value="UQA94811.1"/>
    <property type="molecule type" value="Genomic_DNA"/>
</dbReference>
<gene>
    <name evidence="1" type="ORF">K9S39_25765</name>
</gene>
<sequence length="72" mass="7884">MDSDGGSIPATWGKVPSDAEDVHLAFRLPRRVQPVPPVIIADHFWVAEVKGRYKHVSAFAGGSPRHLRARGI</sequence>
<evidence type="ECO:0000313" key="1">
    <source>
        <dbReference type="EMBL" id="UQA94811.1"/>
    </source>
</evidence>